<keyword evidence="4 10" id="KW-0597">Phosphoprotein</keyword>
<dbReference type="SUPFAM" id="SSF52172">
    <property type="entry name" value="CheY-like"/>
    <property type="match status" value="1"/>
</dbReference>
<dbReference type="PROSITE" id="PS50110">
    <property type="entry name" value="RESPONSE_REGULATORY"/>
    <property type="match status" value="1"/>
</dbReference>
<dbReference type="InterPro" id="IPR011006">
    <property type="entry name" value="CheY-like_superfamily"/>
</dbReference>
<feature type="modified residue" description="4-aspartylphosphate" evidence="10">
    <location>
        <position position="55"/>
    </location>
</feature>
<dbReference type="InterPro" id="IPR001789">
    <property type="entry name" value="Sig_transdc_resp-reg_receiver"/>
</dbReference>
<dbReference type="SUPFAM" id="SSF46689">
    <property type="entry name" value="Homeodomain-like"/>
    <property type="match status" value="2"/>
</dbReference>
<evidence type="ECO:0000256" key="2">
    <source>
        <dbReference type="ARBA" id="ARBA00018672"/>
    </source>
</evidence>
<dbReference type="CDD" id="cd17536">
    <property type="entry name" value="REC_YesN-like"/>
    <property type="match status" value="1"/>
</dbReference>
<dbReference type="PANTHER" id="PTHR42713:SF3">
    <property type="entry name" value="TRANSCRIPTIONAL REGULATORY PROTEIN HPTR"/>
    <property type="match status" value="1"/>
</dbReference>
<evidence type="ECO:0000256" key="10">
    <source>
        <dbReference type="PROSITE-ProRule" id="PRU00169"/>
    </source>
</evidence>
<dbReference type="Gene3D" id="1.10.10.60">
    <property type="entry name" value="Homeodomain-like"/>
    <property type="match status" value="2"/>
</dbReference>
<proteinExistence type="predicted"/>
<keyword evidence="14" id="KW-1185">Reference proteome</keyword>
<evidence type="ECO:0000256" key="5">
    <source>
        <dbReference type="ARBA" id="ARBA00023012"/>
    </source>
</evidence>
<dbReference type="InterPro" id="IPR009057">
    <property type="entry name" value="Homeodomain-like_sf"/>
</dbReference>
<dbReference type="PROSITE" id="PS00041">
    <property type="entry name" value="HTH_ARAC_FAMILY_1"/>
    <property type="match status" value="1"/>
</dbReference>
<keyword evidence="5" id="KW-0902">Two-component regulatory system</keyword>
<dbReference type="InterPro" id="IPR051552">
    <property type="entry name" value="HptR"/>
</dbReference>
<dbReference type="EMBL" id="JAGGKC010000021">
    <property type="protein sequence ID" value="MBP1919926.1"/>
    <property type="molecule type" value="Genomic_DNA"/>
</dbReference>
<evidence type="ECO:0000256" key="8">
    <source>
        <dbReference type="ARBA" id="ARBA00023163"/>
    </source>
</evidence>
<keyword evidence="8" id="KW-0804">Transcription</keyword>
<dbReference type="Pfam" id="PF00072">
    <property type="entry name" value="Response_reg"/>
    <property type="match status" value="1"/>
</dbReference>
<keyword evidence="3" id="KW-0963">Cytoplasm</keyword>
<evidence type="ECO:0000256" key="4">
    <source>
        <dbReference type="ARBA" id="ARBA00022553"/>
    </source>
</evidence>
<gene>
    <name evidence="13" type="ORF">J2Z34_002422</name>
</gene>
<dbReference type="RefSeq" id="WP_209460111.1">
    <property type="nucleotide sequence ID" value="NZ_JAGGKC010000021.1"/>
</dbReference>
<evidence type="ECO:0000259" key="11">
    <source>
        <dbReference type="PROSITE" id="PS01124"/>
    </source>
</evidence>
<evidence type="ECO:0000256" key="9">
    <source>
        <dbReference type="ARBA" id="ARBA00024867"/>
    </source>
</evidence>
<feature type="domain" description="Response regulatory" evidence="12">
    <location>
        <begin position="3"/>
        <end position="119"/>
    </location>
</feature>
<dbReference type="PROSITE" id="PS01124">
    <property type="entry name" value="HTH_ARAC_FAMILY_2"/>
    <property type="match status" value="1"/>
</dbReference>
<dbReference type="Gene3D" id="3.40.50.2300">
    <property type="match status" value="1"/>
</dbReference>
<sequence length="259" mass="29772">MLKVIIAEDEDIIRKGLVSTLDWVGMDCMVVADARNGIEGLEMILEFKPDVVITDIKMPGLDGIEMLRQASSKLRFKSIILTSYAEFEYARQAIELKACDYLLKPVDEDKVRALMGRVHEEIEIERSAVAAIENAKKDSFDLAKYIQMDKSESGYVAEAIRRIQSDYREKISIESISDDLLVSSSYLTRKFKEVTGHKFLDFLNLFRVQQAVKLLSTGRYRVYEISEMTGFTDYKHFCTVFKRYTSMSPMTYTKKKGIQ</sequence>
<dbReference type="SMART" id="SM00448">
    <property type="entry name" value="REC"/>
    <property type="match status" value="1"/>
</dbReference>
<dbReference type="Proteomes" id="UP001519271">
    <property type="component" value="Unassembled WGS sequence"/>
</dbReference>
<keyword evidence="7" id="KW-0238">DNA-binding</keyword>
<dbReference type="InterPro" id="IPR018060">
    <property type="entry name" value="HTH_AraC"/>
</dbReference>
<dbReference type="PANTHER" id="PTHR42713">
    <property type="entry name" value="HISTIDINE KINASE-RELATED"/>
    <property type="match status" value="1"/>
</dbReference>
<dbReference type="SMART" id="SM00342">
    <property type="entry name" value="HTH_ARAC"/>
    <property type="match status" value="1"/>
</dbReference>
<protein>
    <recommendedName>
        <fullName evidence="2">Stage 0 sporulation protein A homolog</fullName>
    </recommendedName>
</protein>
<dbReference type="InterPro" id="IPR018062">
    <property type="entry name" value="HTH_AraC-typ_CS"/>
</dbReference>
<evidence type="ECO:0000259" key="12">
    <source>
        <dbReference type="PROSITE" id="PS50110"/>
    </source>
</evidence>
<comment type="caution">
    <text evidence="13">The sequence shown here is derived from an EMBL/GenBank/DDBJ whole genome shotgun (WGS) entry which is preliminary data.</text>
</comment>
<organism evidence="13 14">
    <name type="scientific">Youngiibacter multivorans</name>
    <dbReference type="NCBI Taxonomy" id="937251"/>
    <lineage>
        <taxon>Bacteria</taxon>
        <taxon>Bacillati</taxon>
        <taxon>Bacillota</taxon>
        <taxon>Clostridia</taxon>
        <taxon>Eubacteriales</taxon>
        <taxon>Clostridiaceae</taxon>
        <taxon>Youngiibacter</taxon>
    </lineage>
</organism>
<feature type="domain" description="HTH araC/xylS-type" evidence="11">
    <location>
        <begin position="157"/>
        <end position="255"/>
    </location>
</feature>
<reference evidence="13 14" key="1">
    <citation type="submission" date="2021-03" db="EMBL/GenBank/DDBJ databases">
        <title>Genomic Encyclopedia of Type Strains, Phase IV (KMG-IV): sequencing the most valuable type-strain genomes for metagenomic binning, comparative biology and taxonomic classification.</title>
        <authorList>
            <person name="Goeker M."/>
        </authorList>
    </citation>
    <scope>NUCLEOTIDE SEQUENCE [LARGE SCALE GENOMIC DNA]</scope>
    <source>
        <strain evidence="13 14">DSM 6139</strain>
    </source>
</reference>
<evidence type="ECO:0000256" key="1">
    <source>
        <dbReference type="ARBA" id="ARBA00004496"/>
    </source>
</evidence>
<name>A0ABS4G5W6_9CLOT</name>
<evidence type="ECO:0000313" key="13">
    <source>
        <dbReference type="EMBL" id="MBP1919926.1"/>
    </source>
</evidence>
<comment type="function">
    <text evidence="9">May play the central regulatory role in sporulation. It may be an element of the effector pathway responsible for the activation of sporulation genes in response to nutritional stress. Spo0A may act in concert with spo0H (a sigma factor) to control the expression of some genes that are critical to the sporulation process.</text>
</comment>
<evidence type="ECO:0000256" key="6">
    <source>
        <dbReference type="ARBA" id="ARBA00023015"/>
    </source>
</evidence>
<evidence type="ECO:0000256" key="7">
    <source>
        <dbReference type="ARBA" id="ARBA00023125"/>
    </source>
</evidence>
<evidence type="ECO:0000256" key="3">
    <source>
        <dbReference type="ARBA" id="ARBA00022490"/>
    </source>
</evidence>
<evidence type="ECO:0000313" key="14">
    <source>
        <dbReference type="Proteomes" id="UP001519271"/>
    </source>
</evidence>
<dbReference type="Pfam" id="PF12833">
    <property type="entry name" value="HTH_18"/>
    <property type="match status" value="1"/>
</dbReference>
<comment type="subcellular location">
    <subcellularLocation>
        <location evidence="1">Cytoplasm</location>
    </subcellularLocation>
</comment>
<keyword evidence="6" id="KW-0805">Transcription regulation</keyword>
<accession>A0ABS4G5W6</accession>